<sequence length="479" mass="49712">MSIDLEIEVDALNNAGSKSLEVGEYGAEVAKEYADKAFEYAEDAKNSKNLAEAWAESIDAPTGEGTRSAKSWAENARQWAESETEPDGVKGAKSAKTWSELSKDHANAAAASALTSKNSADTAAVSAKAGSDSAKAAALSSQNAASSETVAKQSAELAAAKLEKLETVDLPLKADVASPVFTGQPKAPTAANGNNSQLIANTAFVQGAIAALVASAPGTLDTLKELAAALGNDPNFATTVTNLIAAKLDKTANAVSATKAVQDGNGNNIASTYATKTEVTGGITKLATVASTGSYNDLLNKPVIPSKNSQLTNDSNYVAKDASGNVTITGTLTAAKVVNAYYNDYAEFFPRGEDTEAGDIIALADGTKEKYVKASEDAALVVGVHSDEYAQVIGGETDENGNVDMDKVLQNYIPVALAGRVHVKFYGTAKAGMKVVPSEILGVGRAFTDGDSEESVVGRIVLGDKFQNVRRVKIMVRRQ</sequence>
<dbReference type="InterPro" id="IPR051934">
    <property type="entry name" value="Phage_Tail_Fiber_Structural"/>
</dbReference>
<organism evidence="2">
    <name type="scientific">bioreactor metagenome</name>
    <dbReference type="NCBI Taxonomy" id="1076179"/>
    <lineage>
        <taxon>unclassified sequences</taxon>
        <taxon>metagenomes</taxon>
        <taxon>ecological metagenomes</taxon>
    </lineage>
</organism>
<protein>
    <submittedName>
        <fullName evidence="2">Uncharacterized protein</fullName>
    </submittedName>
</protein>
<feature type="region of interest" description="Disordered" evidence="1">
    <location>
        <begin position="56"/>
        <end position="100"/>
    </location>
</feature>
<comment type="caution">
    <text evidence="2">The sequence shown here is derived from an EMBL/GenBank/DDBJ whole genome shotgun (WGS) entry which is preliminary data.</text>
</comment>
<gene>
    <name evidence="2" type="ORF">SDC9_22294</name>
</gene>
<dbReference type="PANTHER" id="PTHR35191">
    <property type="entry name" value="PROPHAGE SIDE TAIL FIBER PROTEIN HOMOLOG STFQ-RELATED"/>
    <property type="match status" value="1"/>
</dbReference>
<evidence type="ECO:0000256" key="1">
    <source>
        <dbReference type="SAM" id="MobiDB-lite"/>
    </source>
</evidence>
<accession>A0A644UC73</accession>
<reference evidence="2" key="1">
    <citation type="submission" date="2019-08" db="EMBL/GenBank/DDBJ databases">
        <authorList>
            <person name="Kucharzyk K."/>
            <person name="Murdoch R.W."/>
            <person name="Higgins S."/>
            <person name="Loffler F."/>
        </authorList>
    </citation>
    <scope>NUCLEOTIDE SEQUENCE</scope>
</reference>
<dbReference type="AlphaFoldDB" id="A0A644UC73"/>
<dbReference type="Gene3D" id="2.40.300.10">
    <property type="entry name" value="Head decoration protein D"/>
    <property type="match status" value="1"/>
</dbReference>
<dbReference type="EMBL" id="VSSQ01000097">
    <property type="protein sequence ID" value="MPL76449.1"/>
    <property type="molecule type" value="Genomic_DNA"/>
</dbReference>
<dbReference type="PANTHER" id="PTHR35191:SF1">
    <property type="entry name" value="PROPHAGE SIDE TAIL FIBER PROTEIN HOMOLOG STFQ-RELATED"/>
    <property type="match status" value="1"/>
</dbReference>
<name>A0A644UC73_9ZZZZ</name>
<proteinExistence type="predicted"/>
<evidence type="ECO:0000313" key="2">
    <source>
        <dbReference type="EMBL" id="MPL76449.1"/>
    </source>
</evidence>